<dbReference type="PANTHER" id="PTHR10210:SF32">
    <property type="entry name" value="RIBOSE-PHOSPHATE PYROPHOSPHOKINASE 2"/>
    <property type="match status" value="1"/>
</dbReference>
<feature type="domain" description="Ribose-phosphate pyrophosphokinase N-terminal" evidence="10">
    <location>
        <begin position="16"/>
        <end position="120"/>
    </location>
</feature>
<dbReference type="Pfam" id="PF13793">
    <property type="entry name" value="Pribosyltran_N"/>
    <property type="match status" value="1"/>
</dbReference>
<feature type="domain" description="Phosphoribosyltransferase" evidence="9">
    <location>
        <begin position="158"/>
        <end position="249"/>
    </location>
</feature>
<dbReference type="Gene3D" id="3.40.50.2020">
    <property type="match status" value="2"/>
</dbReference>
<dbReference type="GO" id="GO:0016301">
    <property type="term" value="F:kinase activity"/>
    <property type="evidence" value="ECO:0007669"/>
    <property type="project" value="UniProtKB-KW"/>
</dbReference>
<keyword evidence="6" id="KW-0067">ATP-binding</keyword>
<dbReference type="EC" id="2.7.6.1" evidence="1"/>
<evidence type="ECO:0000259" key="9">
    <source>
        <dbReference type="Pfam" id="PF00156"/>
    </source>
</evidence>
<keyword evidence="3 8" id="KW-0545">Nucleotide biosynthesis</keyword>
<dbReference type="InterPro" id="IPR000836">
    <property type="entry name" value="PRTase_dom"/>
</dbReference>
<dbReference type="Proteomes" id="UP000006903">
    <property type="component" value="Chromosome"/>
</dbReference>
<dbReference type="GO" id="GO:0000287">
    <property type="term" value="F:magnesium ion binding"/>
    <property type="evidence" value="ECO:0007669"/>
    <property type="project" value="InterPro"/>
</dbReference>
<protein>
    <recommendedName>
        <fullName evidence="1">ribose-phosphate diphosphokinase</fullName>
        <ecNumber evidence="1">2.7.6.1</ecNumber>
    </recommendedName>
</protein>
<dbReference type="eggNOG" id="arCOG00067">
    <property type="taxonomic scope" value="Archaea"/>
</dbReference>
<dbReference type="STRING" id="490899.DKAM_0540"/>
<dbReference type="Pfam" id="PF00156">
    <property type="entry name" value="Pribosyltran"/>
    <property type="match status" value="1"/>
</dbReference>
<reference evidence="11 12" key="1">
    <citation type="journal article" date="2009" name="J. Bacteriol.">
        <title>Complete genome sequence of the anaerobic, protein-degrading hyperthermophilic crenarchaeon Desulfurococcus kamchatkensis.</title>
        <authorList>
            <person name="Ravin N.V."/>
            <person name="Mardanov A.V."/>
            <person name="Beletsky A.V."/>
            <person name="Kublanov I.V."/>
            <person name="Kolganova T.V."/>
            <person name="Lebedinsky A.V."/>
            <person name="Chernyh N.A."/>
            <person name="Bonch-Osmolovskaya E.A."/>
            <person name="Skryabin K.G."/>
        </authorList>
    </citation>
    <scope>NUCLEOTIDE SEQUENCE [LARGE SCALE GENOMIC DNA]</scope>
    <source>
        <strain evidence="12">DSM 18924 / JCM 16383 / VKM B-2413 / 1221n</strain>
    </source>
</reference>
<evidence type="ECO:0000256" key="7">
    <source>
        <dbReference type="ARBA" id="ARBA00049535"/>
    </source>
</evidence>
<comment type="catalytic activity">
    <reaction evidence="7">
        <text>D-ribose 5-phosphate + ATP = 5-phospho-alpha-D-ribose 1-diphosphate + AMP + H(+)</text>
        <dbReference type="Rhea" id="RHEA:15609"/>
        <dbReference type="ChEBI" id="CHEBI:15378"/>
        <dbReference type="ChEBI" id="CHEBI:30616"/>
        <dbReference type="ChEBI" id="CHEBI:58017"/>
        <dbReference type="ChEBI" id="CHEBI:78346"/>
        <dbReference type="ChEBI" id="CHEBI:456215"/>
        <dbReference type="EC" id="2.7.6.1"/>
    </reaction>
</comment>
<organism evidence="11 12">
    <name type="scientific">Desulfurococcus amylolyticus (strain DSM 18924 / JCM 16383 / VKM B-2413 / 1221n)</name>
    <name type="common">Desulfurococcus kamchatkensis</name>
    <dbReference type="NCBI Taxonomy" id="490899"/>
    <lineage>
        <taxon>Archaea</taxon>
        <taxon>Thermoproteota</taxon>
        <taxon>Thermoprotei</taxon>
        <taxon>Desulfurococcales</taxon>
        <taxon>Desulfurococcaceae</taxon>
        <taxon>Desulfurococcus</taxon>
    </lineage>
</organism>
<dbReference type="SMART" id="SM01400">
    <property type="entry name" value="Pribosyltran_N"/>
    <property type="match status" value="1"/>
</dbReference>
<evidence type="ECO:0000313" key="11">
    <source>
        <dbReference type="EMBL" id="ACL10866.1"/>
    </source>
</evidence>
<proteinExistence type="inferred from homology"/>
<dbReference type="InterPro" id="IPR029099">
    <property type="entry name" value="Pribosyltran_N"/>
</dbReference>
<gene>
    <name evidence="11" type="ordered locus">DKAM_0540</name>
</gene>
<dbReference type="GO" id="GO:0002189">
    <property type="term" value="C:ribose phosphate diphosphokinase complex"/>
    <property type="evidence" value="ECO:0007669"/>
    <property type="project" value="TreeGrafter"/>
</dbReference>
<sequence length="301" mass="33026">MLIKAVVTGNYPDGFNIARGVNAEVIGITEKVFPDGEQYVRLEEPDKVRDSTILVISTMYPMQDQSLLKLLILADALARNQAREFIGVIPYLAYSRQDKVFMPGEPVSASTVLRILKSAGYSRLVVVDFHSNSLLSDFKPYLVNILVSDLLVKAVVDKLDKPVILAPDKGALERARFAAESIGLDYDYLVKSRDRVTGAVSYAPREVSVEGRDVVIVDDIISTGGTIAEASRILLKQGARRIFVAASHGLMIGNALSRIMDAGVQRIILANTLSTRLEHPLVEYVDISSRIASVLRELIQA</sequence>
<dbReference type="FunFam" id="3.40.50.2020:FF:000014">
    <property type="entry name" value="Ribose-phosphate pyrophosphokinase 1"/>
    <property type="match status" value="1"/>
</dbReference>
<evidence type="ECO:0000256" key="1">
    <source>
        <dbReference type="ARBA" id="ARBA00013247"/>
    </source>
</evidence>
<dbReference type="HOGENOM" id="CLU_033546_2_2_2"/>
<evidence type="ECO:0000256" key="8">
    <source>
        <dbReference type="RuleBase" id="RU004324"/>
    </source>
</evidence>
<dbReference type="GO" id="GO:0005524">
    <property type="term" value="F:ATP binding"/>
    <property type="evidence" value="ECO:0007669"/>
    <property type="project" value="UniProtKB-KW"/>
</dbReference>
<evidence type="ECO:0000256" key="4">
    <source>
        <dbReference type="ARBA" id="ARBA00022741"/>
    </source>
</evidence>
<dbReference type="KEGG" id="dka:DKAM_0540"/>
<name>B8D435_DESA1</name>
<dbReference type="GO" id="GO:0006164">
    <property type="term" value="P:purine nucleotide biosynthetic process"/>
    <property type="evidence" value="ECO:0007669"/>
    <property type="project" value="TreeGrafter"/>
</dbReference>
<dbReference type="InterPro" id="IPR005946">
    <property type="entry name" value="Rib-P_diPkinase"/>
</dbReference>
<evidence type="ECO:0000259" key="10">
    <source>
        <dbReference type="Pfam" id="PF13793"/>
    </source>
</evidence>
<accession>B8D435</accession>
<dbReference type="EMBL" id="CP001140">
    <property type="protein sequence ID" value="ACL10866.1"/>
    <property type="molecule type" value="Genomic_DNA"/>
</dbReference>
<evidence type="ECO:0000256" key="5">
    <source>
        <dbReference type="ARBA" id="ARBA00022777"/>
    </source>
</evidence>
<evidence type="ECO:0000313" key="12">
    <source>
        <dbReference type="Proteomes" id="UP000006903"/>
    </source>
</evidence>
<dbReference type="InterPro" id="IPR029057">
    <property type="entry name" value="PRTase-like"/>
</dbReference>
<dbReference type="GO" id="GO:0005737">
    <property type="term" value="C:cytoplasm"/>
    <property type="evidence" value="ECO:0007669"/>
    <property type="project" value="TreeGrafter"/>
</dbReference>
<dbReference type="GO" id="GO:0004749">
    <property type="term" value="F:ribose phosphate diphosphokinase activity"/>
    <property type="evidence" value="ECO:0007669"/>
    <property type="project" value="UniProtKB-EC"/>
</dbReference>
<evidence type="ECO:0000256" key="6">
    <source>
        <dbReference type="ARBA" id="ARBA00022840"/>
    </source>
</evidence>
<keyword evidence="2" id="KW-0808">Transferase</keyword>
<dbReference type="NCBIfam" id="TIGR01251">
    <property type="entry name" value="ribP_PPkin"/>
    <property type="match status" value="1"/>
</dbReference>
<comment type="similarity">
    <text evidence="8">Belongs to the ribose-phosphate pyrophosphokinase family.</text>
</comment>
<dbReference type="SUPFAM" id="SSF53271">
    <property type="entry name" value="PRTase-like"/>
    <property type="match status" value="1"/>
</dbReference>
<evidence type="ECO:0000256" key="3">
    <source>
        <dbReference type="ARBA" id="ARBA00022727"/>
    </source>
</evidence>
<keyword evidence="4" id="KW-0547">Nucleotide-binding</keyword>
<dbReference type="PANTHER" id="PTHR10210">
    <property type="entry name" value="RIBOSE-PHOSPHATE DIPHOSPHOKINASE FAMILY MEMBER"/>
    <property type="match status" value="1"/>
</dbReference>
<keyword evidence="5 11" id="KW-0418">Kinase</keyword>
<evidence type="ECO:0000256" key="2">
    <source>
        <dbReference type="ARBA" id="ARBA00022679"/>
    </source>
</evidence>
<dbReference type="AlphaFoldDB" id="B8D435"/>
<dbReference type="GO" id="GO:0006015">
    <property type="term" value="P:5-phosphoribose 1-diphosphate biosynthetic process"/>
    <property type="evidence" value="ECO:0007669"/>
    <property type="project" value="TreeGrafter"/>
</dbReference>
<dbReference type="CDD" id="cd06223">
    <property type="entry name" value="PRTases_typeI"/>
    <property type="match status" value="1"/>
</dbReference>